<evidence type="ECO:0000313" key="2">
    <source>
        <dbReference type="EMBL" id="MUF08252.1"/>
    </source>
</evidence>
<feature type="domain" description="GAPS4 PD-(D/E)XK nuclease" evidence="1">
    <location>
        <begin position="4"/>
        <end position="150"/>
    </location>
</feature>
<proteinExistence type="predicted"/>
<evidence type="ECO:0000259" key="1">
    <source>
        <dbReference type="Pfam" id="PF26115"/>
    </source>
</evidence>
<dbReference type="AlphaFoldDB" id="A0A6I3WM00"/>
<evidence type="ECO:0000313" key="3">
    <source>
        <dbReference type="Proteomes" id="UP000438196"/>
    </source>
</evidence>
<dbReference type="OrthoDB" id="8438731at2"/>
<organism evidence="2 3">
    <name type="scientific">Pseudomonas spelaei</name>
    <dbReference type="NCBI Taxonomy" id="1055469"/>
    <lineage>
        <taxon>Bacteria</taxon>
        <taxon>Pseudomonadati</taxon>
        <taxon>Pseudomonadota</taxon>
        <taxon>Gammaproteobacteria</taxon>
        <taxon>Pseudomonadales</taxon>
        <taxon>Pseudomonadaceae</taxon>
        <taxon>Pseudomonas</taxon>
    </lineage>
</organism>
<reference evidence="2 3" key="1">
    <citation type="submission" date="2019-11" db="EMBL/GenBank/DDBJ databases">
        <title>Pseudomonas karstica sp. nov. and Pseudomonas spelaei sp. nov. from karst caves.</title>
        <authorList>
            <person name="Zeman M."/>
        </authorList>
    </citation>
    <scope>NUCLEOTIDE SEQUENCE [LARGE SCALE GENOMIC DNA]</scope>
    <source>
        <strain evidence="2 3">CCM 7893</strain>
    </source>
</reference>
<dbReference type="EMBL" id="WNNK01000044">
    <property type="protein sequence ID" value="MUF08252.1"/>
    <property type="molecule type" value="Genomic_DNA"/>
</dbReference>
<protein>
    <recommendedName>
        <fullName evidence="1">GAPS4 PD-(D/E)XK nuclease domain-containing protein</fullName>
    </recommendedName>
</protein>
<sequence>MSGGELSNIGRIAEKISNEIFSFFKWKVVGPTNLNYKCEKKDLHAKTKDGDHHHPTDVVFKYFDPYANKEVYMHTDLKSYAKGSISSTEIKKALVSLARSIECAHVSIEWRDRYVAIKSERRVVKGLLFVFNHDDQYDRDFYDHFQSLRFETMHVREGQQLHIAEPALINHMATLRQDINSLIAAETFPRHQYTFLYPEMVLHKPSGDYWSRPATMELIAAPYMIIHHGAVTTESIEGVRSQSHSEGYIIYYRRSGASEFEFMYLFDALSRFQLLKGDKDLKIRIRVICRNSSANLRSDYMSAIASYVRDWNEDEHRRAILERIELEIVSMAVHNYKAEQIGWDRA</sequence>
<accession>A0A6I3WM00</accession>
<name>A0A6I3WM00_9PSED</name>
<keyword evidence="3" id="KW-1185">Reference proteome</keyword>
<comment type="caution">
    <text evidence="2">The sequence shown here is derived from an EMBL/GenBank/DDBJ whole genome shotgun (WGS) entry which is preliminary data.</text>
</comment>
<dbReference type="Pfam" id="PF26115">
    <property type="entry name" value="PDDEXK_GAPS4"/>
    <property type="match status" value="1"/>
</dbReference>
<dbReference type="Proteomes" id="UP000438196">
    <property type="component" value="Unassembled WGS sequence"/>
</dbReference>
<gene>
    <name evidence="2" type="ORF">GNF76_28355</name>
</gene>
<dbReference type="RefSeq" id="WP_155586358.1">
    <property type="nucleotide sequence ID" value="NZ_JBHSTH010000024.1"/>
</dbReference>
<dbReference type="InterPro" id="IPR058873">
    <property type="entry name" value="PDDEXK_GAPS4"/>
</dbReference>